<accession>A0ABW0NTA3</accession>
<evidence type="ECO:0000313" key="2">
    <source>
        <dbReference type="EMBL" id="MFC5502104.1"/>
    </source>
</evidence>
<dbReference type="EMBL" id="JBHSMG010000002">
    <property type="protein sequence ID" value="MFC5502104.1"/>
    <property type="molecule type" value="Genomic_DNA"/>
</dbReference>
<dbReference type="Proteomes" id="UP001596039">
    <property type="component" value="Unassembled WGS sequence"/>
</dbReference>
<proteinExistence type="predicted"/>
<keyword evidence="3" id="KW-1185">Reference proteome</keyword>
<keyword evidence="1" id="KW-0812">Transmembrane</keyword>
<evidence type="ECO:0000313" key="3">
    <source>
        <dbReference type="Proteomes" id="UP001596039"/>
    </source>
</evidence>
<protein>
    <submittedName>
        <fullName evidence="2">Uncharacterized protein</fullName>
    </submittedName>
</protein>
<dbReference type="RefSeq" id="WP_386739807.1">
    <property type="nucleotide sequence ID" value="NZ_JBHSMG010000002.1"/>
</dbReference>
<sequence>MQSYWSRFAGGLVVFGALLGLQIVRVTTSGETPLGAVLDFGFGIGAVALVLGLIVLTYWVRSRDSRARRRELIVNRDLVWIGDVELEGGVLQTLGGNVASDRPRTYGLVGAQDGFELWQAAGGGAPVATIPFARIEAVTAPLSGSAVGAGQFEVSLTDPGADVGFKLTSPVLWGLYPATPKQVDRVVGLMIELVSSVSAKQE</sequence>
<feature type="transmembrane region" description="Helical" evidence="1">
    <location>
        <begin position="40"/>
        <end position="60"/>
    </location>
</feature>
<reference evidence="3" key="1">
    <citation type="journal article" date="2019" name="Int. J. Syst. Evol. Microbiol.">
        <title>The Global Catalogue of Microorganisms (GCM) 10K type strain sequencing project: providing services to taxonomists for standard genome sequencing and annotation.</title>
        <authorList>
            <consortium name="The Broad Institute Genomics Platform"/>
            <consortium name="The Broad Institute Genome Sequencing Center for Infectious Disease"/>
            <person name="Wu L."/>
            <person name="Ma J."/>
        </authorList>
    </citation>
    <scope>NUCLEOTIDE SEQUENCE [LARGE SCALE GENOMIC DNA]</scope>
    <source>
        <strain evidence="3">CGMCC 4.6997</strain>
    </source>
</reference>
<organism evidence="2 3">
    <name type="scientific">Lysinimonas soli</name>
    <dbReference type="NCBI Taxonomy" id="1074233"/>
    <lineage>
        <taxon>Bacteria</taxon>
        <taxon>Bacillati</taxon>
        <taxon>Actinomycetota</taxon>
        <taxon>Actinomycetes</taxon>
        <taxon>Micrococcales</taxon>
        <taxon>Microbacteriaceae</taxon>
        <taxon>Lysinimonas</taxon>
    </lineage>
</organism>
<name>A0ABW0NTA3_9MICO</name>
<evidence type="ECO:0000256" key="1">
    <source>
        <dbReference type="SAM" id="Phobius"/>
    </source>
</evidence>
<keyword evidence="1" id="KW-0472">Membrane</keyword>
<keyword evidence="1" id="KW-1133">Transmembrane helix</keyword>
<comment type="caution">
    <text evidence="2">The sequence shown here is derived from an EMBL/GenBank/DDBJ whole genome shotgun (WGS) entry which is preliminary data.</text>
</comment>
<gene>
    <name evidence="2" type="ORF">ACFPJ4_07625</name>
</gene>